<comment type="caution">
    <text evidence="2">The sequence shown here is derived from an EMBL/GenBank/DDBJ whole genome shotgun (WGS) entry which is preliminary data.</text>
</comment>
<evidence type="ECO:0000313" key="2">
    <source>
        <dbReference type="EMBL" id="CAI9936476.1"/>
    </source>
</evidence>
<protein>
    <submittedName>
        <fullName evidence="3">Hypothetical_protein</fullName>
    </submittedName>
</protein>
<gene>
    <name evidence="2" type="ORF">HINF_LOCUS24121</name>
    <name evidence="3" type="ORF">HINF_LOCUS51794</name>
</gene>
<evidence type="ECO:0000313" key="4">
    <source>
        <dbReference type="Proteomes" id="UP001642409"/>
    </source>
</evidence>
<feature type="compositionally biased region" description="Basic and acidic residues" evidence="1">
    <location>
        <begin position="7"/>
        <end position="17"/>
    </location>
</feature>
<sequence>MHSPSRQTEERVQEKTSSKTVDPIETENTFQKVVFVEKRQLPGLIYIYQYSNYSILQILYETENTDFKKFHNLSSYNFLQQNDLRAVKRINLKYIENTFDIQLNNYMQQQLINQNTSAQIIISKQQTVYEARIQIFIPK</sequence>
<organism evidence="2">
    <name type="scientific">Hexamita inflata</name>
    <dbReference type="NCBI Taxonomy" id="28002"/>
    <lineage>
        <taxon>Eukaryota</taxon>
        <taxon>Metamonada</taxon>
        <taxon>Diplomonadida</taxon>
        <taxon>Hexamitidae</taxon>
        <taxon>Hexamitinae</taxon>
        <taxon>Hexamita</taxon>
    </lineage>
</organism>
<reference evidence="3 4" key="2">
    <citation type="submission" date="2024-07" db="EMBL/GenBank/DDBJ databases">
        <authorList>
            <person name="Akdeniz Z."/>
        </authorList>
    </citation>
    <scope>NUCLEOTIDE SEQUENCE [LARGE SCALE GENOMIC DNA]</scope>
</reference>
<proteinExistence type="predicted"/>
<evidence type="ECO:0000313" key="3">
    <source>
        <dbReference type="EMBL" id="CAL6065336.1"/>
    </source>
</evidence>
<dbReference type="Proteomes" id="UP001642409">
    <property type="component" value="Unassembled WGS sequence"/>
</dbReference>
<accession>A0AA86U1E5</accession>
<name>A0AA86U1E5_9EUKA</name>
<dbReference type="EMBL" id="CAXDID020000254">
    <property type="protein sequence ID" value="CAL6065336.1"/>
    <property type="molecule type" value="Genomic_DNA"/>
</dbReference>
<evidence type="ECO:0000256" key="1">
    <source>
        <dbReference type="SAM" id="MobiDB-lite"/>
    </source>
</evidence>
<dbReference type="EMBL" id="CATOUU010000636">
    <property type="protein sequence ID" value="CAI9936476.1"/>
    <property type="molecule type" value="Genomic_DNA"/>
</dbReference>
<feature type="region of interest" description="Disordered" evidence="1">
    <location>
        <begin position="1"/>
        <end position="21"/>
    </location>
</feature>
<reference evidence="2" key="1">
    <citation type="submission" date="2023-06" db="EMBL/GenBank/DDBJ databases">
        <authorList>
            <person name="Kurt Z."/>
        </authorList>
    </citation>
    <scope>NUCLEOTIDE SEQUENCE</scope>
</reference>
<keyword evidence="4" id="KW-1185">Reference proteome</keyword>
<dbReference type="AlphaFoldDB" id="A0AA86U1E5"/>